<proteinExistence type="predicted"/>
<evidence type="ECO:0000313" key="2">
    <source>
        <dbReference type="Proteomes" id="UP000199705"/>
    </source>
</evidence>
<reference evidence="2" key="1">
    <citation type="submission" date="2016-10" db="EMBL/GenBank/DDBJ databases">
        <authorList>
            <person name="Varghese N."/>
            <person name="Submissions S."/>
        </authorList>
    </citation>
    <scope>NUCLEOTIDE SEQUENCE [LARGE SCALE GENOMIC DNA]</scope>
    <source>
        <strain evidence="2">Gh-67</strain>
    </source>
</reference>
<name>A0A1G8BB19_9SPHI</name>
<sequence length="76" mass="9024">METAKEKILQTPIEQLDLNAECKSNLKELGISNLQEFIGKGWKWLREQEAFDYVRFNMVIRFLDEKGLLHLLERKS</sequence>
<dbReference type="Proteomes" id="UP000199705">
    <property type="component" value="Unassembled WGS sequence"/>
</dbReference>
<protein>
    <submittedName>
        <fullName evidence="1">Uncharacterized protein</fullName>
    </submittedName>
</protein>
<organism evidence="1 2">
    <name type="scientific">Mucilaginibacter gossypii</name>
    <dbReference type="NCBI Taxonomy" id="551996"/>
    <lineage>
        <taxon>Bacteria</taxon>
        <taxon>Pseudomonadati</taxon>
        <taxon>Bacteroidota</taxon>
        <taxon>Sphingobacteriia</taxon>
        <taxon>Sphingobacteriales</taxon>
        <taxon>Sphingobacteriaceae</taxon>
        <taxon>Mucilaginibacter</taxon>
    </lineage>
</organism>
<evidence type="ECO:0000313" key="1">
    <source>
        <dbReference type="EMBL" id="SDH29770.1"/>
    </source>
</evidence>
<dbReference type="EMBL" id="FNCG01000008">
    <property type="protein sequence ID" value="SDH29770.1"/>
    <property type="molecule type" value="Genomic_DNA"/>
</dbReference>
<keyword evidence="2" id="KW-1185">Reference proteome</keyword>
<gene>
    <name evidence="1" type="ORF">SAMN05192573_108157</name>
</gene>
<dbReference type="RefSeq" id="WP_091169489.1">
    <property type="nucleotide sequence ID" value="NZ_FNCG01000008.1"/>
</dbReference>
<dbReference type="SUPFAM" id="SSF47789">
    <property type="entry name" value="C-terminal domain of RNA polymerase alpha subunit"/>
    <property type="match status" value="1"/>
</dbReference>
<accession>A0A1G8BB19</accession>
<dbReference type="AlphaFoldDB" id="A0A1G8BB19"/>
<dbReference type="Gene3D" id="1.10.150.20">
    <property type="entry name" value="5' to 3' exonuclease, C-terminal subdomain"/>
    <property type="match status" value="1"/>
</dbReference>